<dbReference type="PANTHER" id="PTHR47160">
    <property type="entry name" value="PUTATIVE-RELATED"/>
    <property type="match status" value="1"/>
</dbReference>
<keyword evidence="3" id="KW-1185">Reference proteome</keyword>
<dbReference type="Pfam" id="PF10551">
    <property type="entry name" value="MULE"/>
    <property type="match status" value="1"/>
</dbReference>
<evidence type="ECO:0000313" key="3">
    <source>
        <dbReference type="Proteomes" id="UP000198211"/>
    </source>
</evidence>
<dbReference type="InterPro" id="IPR018289">
    <property type="entry name" value="MULE_transposase_dom"/>
</dbReference>
<feature type="domain" description="MULE transposase" evidence="1">
    <location>
        <begin position="207"/>
        <end position="302"/>
    </location>
</feature>
<evidence type="ECO:0000313" key="2">
    <source>
        <dbReference type="EMBL" id="OWZ19629.1"/>
    </source>
</evidence>
<gene>
    <name evidence="2" type="ORF">PHMEG_0006081</name>
</gene>
<feature type="non-terminal residue" evidence="2">
    <location>
        <position position="463"/>
    </location>
</feature>
<evidence type="ECO:0000259" key="1">
    <source>
        <dbReference type="Pfam" id="PF10551"/>
    </source>
</evidence>
<dbReference type="Proteomes" id="UP000198211">
    <property type="component" value="Unassembled WGS sequence"/>
</dbReference>
<dbReference type="AlphaFoldDB" id="A0A225WRF9"/>
<organism evidence="2 3">
    <name type="scientific">Phytophthora megakarya</name>
    <dbReference type="NCBI Taxonomy" id="4795"/>
    <lineage>
        <taxon>Eukaryota</taxon>
        <taxon>Sar</taxon>
        <taxon>Stramenopiles</taxon>
        <taxon>Oomycota</taxon>
        <taxon>Peronosporomycetes</taxon>
        <taxon>Peronosporales</taxon>
        <taxon>Peronosporaceae</taxon>
        <taxon>Phytophthora</taxon>
    </lineage>
</organism>
<sequence>MSDTEDISSYRTTIHWKGYQLTKCYDSDVKTTYRCSYYRGRKGGPGCTAKLDVMANGSVKEKRFPHTCGATPRPVPAASTPAGAEIIEISDDSSENPATPPSVPEDMSHQMANETDALAIQYISSAPSQIWNMIREEFTGGAIIRGLTRGQVINRVYRARNRHFGGSIYGQVEVPPLSLTRDGTNFFRFNFTYATLIRLLTYDNVFLFVDGTFSCVPASFYQCVVIMVYDRASRCFVPAVHILSTSKTEWSWWHCFHCVQVTTGMAMQPGTITCDYERAVINAVRDQFPESTIVGCLFHFKQAIRRRMQKLSIPAAEISTAMGRGVLDLLTVLPHEQIDPRGIEHVTDRIKDLTAEREIEYSERKWAAFCVYFRRTWIEMIPPKLWNVRGIARRLINRTNNLLERYNRELDNAFTAARPNIPTFVGVLERIAHHYVTLLDDITHSRARPPPHGDYFVPPEFTL</sequence>
<accession>A0A225WRF9</accession>
<reference evidence="3" key="1">
    <citation type="submission" date="2017-03" db="EMBL/GenBank/DDBJ databases">
        <title>Phytopthora megakarya and P. palmivora, two closely related causual agents of cacao black pod achieved similar genome size and gene model numbers by different mechanisms.</title>
        <authorList>
            <person name="Ali S."/>
            <person name="Shao J."/>
            <person name="Larry D.J."/>
            <person name="Kronmiller B."/>
            <person name="Shen D."/>
            <person name="Strem M.D."/>
            <person name="Melnick R.L."/>
            <person name="Guiltinan M.J."/>
            <person name="Tyler B.M."/>
            <person name="Meinhardt L.W."/>
            <person name="Bailey B.A."/>
        </authorList>
    </citation>
    <scope>NUCLEOTIDE SEQUENCE [LARGE SCALE GENOMIC DNA]</scope>
    <source>
        <strain evidence="3">zdho120</strain>
    </source>
</reference>
<comment type="caution">
    <text evidence="2">The sequence shown here is derived from an EMBL/GenBank/DDBJ whole genome shotgun (WGS) entry which is preliminary data.</text>
</comment>
<dbReference type="EMBL" id="NBNE01000419">
    <property type="protein sequence ID" value="OWZ19629.1"/>
    <property type="molecule type" value="Genomic_DNA"/>
</dbReference>
<proteinExistence type="predicted"/>
<protein>
    <recommendedName>
        <fullName evidence="1">MULE transposase domain-containing protein</fullName>
    </recommendedName>
</protein>
<dbReference type="OrthoDB" id="125134at2759"/>
<dbReference type="PANTHER" id="PTHR47160:SF5">
    <property type="entry name" value="MULE TRANSPOSASE DOMAIN-CONTAINING PROTEIN"/>
    <property type="match status" value="1"/>
</dbReference>
<name>A0A225WRF9_9STRA</name>